<feature type="transmembrane region" description="Helical" evidence="1">
    <location>
        <begin position="7"/>
        <end position="23"/>
    </location>
</feature>
<dbReference type="EMBL" id="FOOG01000024">
    <property type="protein sequence ID" value="SFG13094.1"/>
    <property type="molecule type" value="Genomic_DNA"/>
</dbReference>
<feature type="transmembrane region" description="Helical" evidence="1">
    <location>
        <begin position="114"/>
        <end position="134"/>
    </location>
</feature>
<protein>
    <recommendedName>
        <fullName evidence="4">DUF2834 domain-containing protein</fullName>
    </recommendedName>
</protein>
<keyword evidence="1" id="KW-0472">Membrane</keyword>
<dbReference type="PANTHER" id="PTHR36009:SF3">
    <property type="entry name" value="TRANSMEMBRANE PROTEIN"/>
    <property type="match status" value="1"/>
</dbReference>
<keyword evidence="1" id="KW-0812">Transmembrane</keyword>
<name>A0A1I2PAH9_9BACI</name>
<feature type="transmembrane region" description="Helical" evidence="1">
    <location>
        <begin position="43"/>
        <end position="63"/>
    </location>
</feature>
<evidence type="ECO:0008006" key="4">
    <source>
        <dbReference type="Google" id="ProtNLM"/>
    </source>
</evidence>
<accession>A0A1I2PAH9</accession>
<feature type="transmembrane region" description="Helical" evidence="1">
    <location>
        <begin position="75"/>
        <end position="94"/>
    </location>
</feature>
<dbReference type="RefSeq" id="WP_089752419.1">
    <property type="nucleotide sequence ID" value="NZ_FOOG01000024.1"/>
</dbReference>
<dbReference type="PANTHER" id="PTHR36009">
    <property type="match status" value="1"/>
</dbReference>
<dbReference type="AlphaFoldDB" id="A0A1I2PAH9"/>
<keyword evidence="3" id="KW-1185">Reference proteome</keyword>
<keyword evidence="1" id="KW-1133">Transmembrane helix</keyword>
<proteinExistence type="predicted"/>
<evidence type="ECO:0000256" key="1">
    <source>
        <dbReference type="SAM" id="Phobius"/>
    </source>
</evidence>
<evidence type="ECO:0000313" key="3">
    <source>
        <dbReference type="Proteomes" id="UP000198897"/>
    </source>
</evidence>
<sequence length="210" mass="24031">MKIRQIVFFLVWSGFILYAWMVAPNGNDGYLNQLIRMNEPDPLLFTVFSLLGLFPITFMILLLSHDNSRLPAWPFAAGSFVLGAFALLPFFFLSTAEKKRSDRIPNILKKVLNAVYFHVLLMIGTAILIIYGLLQGDFTFYAQAFQNSQFVHVMTIDLFVLTGLSIFTLHWDQQKTGVQNKSFLWGILPVIGVMVYLLQNKEQRRSKIEG</sequence>
<feature type="transmembrane region" description="Helical" evidence="1">
    <location>
        <begin position="150"/>
        <end position="170"/>
    </location>
</feature>
<gene>
    <name evidence="2" type="ORF">SAMN05216353_12418</name>
</gene>
<dbReference type="Proteomes" id="UP000198897">
    <property type="component" value="Unassembled WGS sequence"/>
</dbReference>
<organism evidence="2 3">
    <name type="scientific">Halobacillus alkaliphilus</name>
    <dbReference type="NCBI Taxonomy" id="396056"/>
    <lineage>
        <taxon>Bacteria</taxon>
        <taxon>Bacillati</taxon>
        <taxon>Bacillota</taxon>
        <taxon>Bacilli</taxon>
        <taxon>Bacillales</taxon>
        <taxon>Bacillaceae</taxon>
        <taxon>Halobacillus</taxon>
    </lineage>
</organism>
<dbReference type="OrthoDB" id="482433at2"/>
<reference evidence="3" key="1">
    <citation type="submission" date="2016-10" db="EMBL/GenBank/DDBJ databases">
        <authorList>
            <person name="Varghese N."/>
            <person name="Submissions S."/>
        </authorList>
    </citation>
    <scope>NUCLEOTIDE SEQUENCE [LARGE SCALE GENOMIC DNA]</scope>
    <source>
        <strain evidence="3">FP5</strain>
    </source>
</reference>
<evidence type="ECO:0000313" key="2">
    <source>
        <dbReference type="EMBL" id="SFG13094.1"/>
    </source>
</evidence>
<feature type="transmembrane region" description="Helical" evidence="1">
    <location>
        <begin position="182"/>
        <end position="198"/>
    </location>
</feature>